<evidence type="ECO:0000313" key="1">
    <source>
        <dbReference type="EMBL" id="MCD9559611.1"/>
    </source>
</evidence>
<proteinExistence type="predicted"/>
<gene>
    <name evidence="1" type="ORF">HAX54_017671</name>
</gene>
<dbReference type="EMBL" id="JACEIK010002176">
    <property type="protein sequence ID" value="MCD9559611.1"/>
    <property type="molecule type" value="Genomic_DNA"/>
</dbReference>
<organism evidence="1 2">
    <name type="scientific">Datura stramonium</name>
    <name type="common">Jimsonweed</name>
    <name type="synonym">Common thornapple</name>
    <dbReference type="NCBI Taxonomy" id="4076"/>
    <lineage>
        <taxon>Eukaryota</taxon>
        <taxon>Viridiplantae</taxon>
        <taxon>Streptophyta</taxon>
        <taxon>Embryophyta</taxon>
        <taxon>Tracheophyta</taxon>
        <taxon>Spermatophyta</taxon>
        <taxon>Magnoliopsida</taxon>
        <taxon>eudicotyledons</taxon>
        <taxon>Gunneridae</taxon>
        <taxon>Pentapetalae</taxon>
        <taxon>asterids</taxon>
        <taxon>lamiids</taxon>
        <taxon>Solanales</taxon>
        <taxon>Solanaceae</taxon>
        <taxon>Solanoideae</taxon>
        <taxon>Datureae</taxon>
        <taxon>Datura</taxon>
    </lineage>
</organism>
<protein>
    <submittedName>
        <fullName evidence="1">Uncharacterized protein</fullName>
    </submittedName>
</protein>
<dbReference type="Proteomes" id="UP000823775">
    <property type="component" value="Unassembled WGS sequence"/>
</dbReference>
<sequence length="84" mass="8938">MFGDQPVVVDANGRTTDKTLISAGTNSGNDIISTSDGIARGKSQLPISTCKNLPSGGPAYFTTTLCFGQNEAYYLSFKEKRSLL</sequence>
<accession>A0ABS8UMR9</accession>
<evidence type="ECO:0000313" key="2">
    <source>
        <dbReference type="Proteomes" id="UP000823775"/>
    </source>
</evidence>
<keyword evidence="2" id="KW-1185">Reference proteome</keyword>
<name>A0ABS8UMR9_DATST</name>
<comment type="caution">
    <text evidence="1">The sequence shown here is derived from an EMBL/GenBank/DDBJ whole genome shotgun (WGS) entry which is preliminary data.</text>
</comment>
<reference evidence="1 2" key="1">
    <citation type="journal article" date="2021" name="BMC Genomics">
        <title>Datura genome reveals duplications of psychoactive alkaloid biosynthetic genes and high mutation rate following tissue culture.</title>
        <authorList>
            <person name="Rajewski A."/>
            <person name="Carter-House D."/>
            <person name="Stajich J."/>
            <person name="Litt A."/>
        </authorList>
    </citation>
    <scope>NUCLEOTIDE SEQUENCE [LARGE SCALE GENOMIC DNA]</scope>
    <source>
        <strain evidence="1">AR-01</strain>
    </source>
</reference>